<keyword evidence="1" id="KW-0472">Membrane</keyword>
<feature type="transmembrane region" description="Helical" evidence="1">
    <location>
        <begin position="124"/>
        <end position="144"/>
    </location>
</feature>
<sequence length="237" mass="25589">MSWICSTQLFLLLAMGLPPGVLLYRGHFRVTLVVGSLFYVLPFLCGRYNVPDDVSSVQWLGWVQMGRAFLVLALSLLSNILITANAPSASEATPPKADLKGPMSDAPDGSVRSLALRVFGVKRVASTVVFAILFGFFSGIYHSLCASCLESDPSESGFVFPPFQPILRSLIPHLRHAAACTARFGIAYSVTSWVGALTGNPISGALIVNRDPVADALYGIALPRRKPIRLRIHHPPS</sequence>
<name>S8F5U5_FOMSC</name>
<gene>
    <name evidence="2" type="ORF">FOMPIDRAFT_1055248</name>
</gene>
<organism evidence="2 3">
    <name type="scientific">Fomitopsis schrenkii</name>
    <name type="common">Brown rot fungus</name>
    <dbReference type="NCBI Taxonomy" id="2126942"/>
    <lineage>
        <taxon>Eukaryota</taxon>
        <taxon>Fungi</taxon>
        <taxon>Dikarya</taxon>
        <taxon>Basidiomycota</taxon>
        <taxon>Agaricomycotina</taxon>
        <taxon>Agaricomycetes</taxon>
        <taxon>Polyporales</taxon>
        <taxon>Fomitopsis</taxon>
    </lineage>
</organism>
<keyword evidence="1" id="KW-0812">Transmembrane</keyword>
<evidence type="ECO:0000313" key="2">
    <source>
        <dbReference type="EMBL" id="EPS94259.1"/>
    </source>
</evidence>
<dbReference type="EMBL" id="KE504239">
    <property type="protein sequence ID" value="EPS94259.1"/>
    <property type="molecule type" value="Genomic_DNA"/>
</dbReference>
<evidence type="ECO:0000256" key="1">
    <source>
        <dbReference type="SAM" id="Phobius"/>
    </source>
</evidence>
<dbReference type="AlphaFoldDB" id="S8F5U5"/>
<dbReference type="HOGENOM" id="CLU_1170663_0_0_1"/>
<dbReference type="InParanoid" id="S8F5U5"/>
<dbReference type="OrthoDB" id="6499973at2759"/>
<protein>
    <submittedName>
        <fullName evidence="2">Uncharacterized protein</fullName>
    </submittedName>
</protein>
<feature type="transmembrane region" description="Helical" evidence="1">
    <location>
        <begin position="66"/>
        <end position="86"/>
    </location>
</feature>
<feature type="transmembrane region" description="Helical" evidence="1">
    <location>
        <begin position="26"/>
        <end position="45"/>
    </location>
</feature>
<evidence type="ECO:0000313" key="3">
    <source>
        <dbReference type="Proteomes" id="UP000015241"/>
    </source>
</evidence>
<keyword evidence="1" id="KW-1133">Transmembrane helix</keyword>
<keyword evidence="3" id="KW-1185">Reference proteome</keyword>
<accession>S8F5U5</accession>
<proteinExistence type="predicted"/>
<dbReference type="Proteomes" id="UP000015241">
    <property type="component" value="Unassembled WGS sequence"/>
</dbReference>
<reference evidence="2 3" key="1">
    <citation type="journal article" date="2012" name="Science">
        <title>The Paleozoic origin of enzymatic lignin decomposition reconstructed from 31 fungal genomes.</title>
        <authorList>
            <person name="Floudas D."/>
            <person name="Binder M."/>
            <person name="Riley R."/>
            <person name="Barry K."/>
            <person name="Blanchette R.A."/>
            <person name="Henrissat B."/>
            <person name="Martinez A.T."/>
            <person name="Otillar R."/>
            <person name="Spatafora J.W."/>
            <person name="Yadav J.S."/>
            <person name="Aerts A."/>
            <person name="Benoit I."/>
            <person name="Boyd A."/>
            <person name="Carlson A."/>
            <person name="Copeland A."/>
            <person name="Coutinho P.M."/>
            <person name="de Vries R.P."/>
            <person name="Ferreira P."/>
            <person name="Findley K."/>
            <person name="Foster B."/>
            <person name="Gaskell J."/>
            <person name="Glotzer D."/>
            <person name="Gorecki P."/>
            <person name="Heitman J."/>
            <person name="Hesse C."/>
            <person name="Hori C."/>
            <person name="Igarashi K."/>
            <person name="Jurgens J.A."/>
            <person name="Kallen N."/>
            <person name="Kersten P."/>
            <person name="Kohler A."/>
            <person name="Kuees U."/>
            <person name="Kumar T.K.A."/>
            <person name="Kuo A."/>
            <person name="LaButti K."/>
            <person name="Larrondo L.F."/>
            <person name="Lindquist E."/>
            <person name="Ling A."/>
            <person name="Lombard V."/>
            <person name="Lucas S."/>
            <person name="Lundell T."/>
            <person name="Martin R."/>
            <person name="McLaughlin D.J."/>
            <person name="Morgenstern I."/>
            <person name="Morin E."/>
            <person name="Murat C."/>
            <person name="Nagy L.G."/>
            <person name="Nolan M."/>
            <person name="Ohm R.A."/>
            <person name="Patyshakuliyeva A."/>
            <person name="Rokas A."/>
            <person name="Ruiz-Duenas F.J."/>
            <person name="Sabat G."/>
            <person name="Salamov A."/>
            <person name="Samejima M."/>
            <person name="Schmutz J."/>
            <person name="Slot J.C."/>
            <person name="St John F."/>
            <person name="Stenlid J."/>
            <person name="Sun H."/>
            <person name="Sun S."/>
            <person name="Syed K."/>
            <person name="Tsang A."/>
            <person name="Wiebenga A."/>
            <person name="Young D."/>
            <person name="Pisabarro A."/>
            <person name="Eastwood D.C."/>
            <person name="Martin F."/>
            <person name="Cullen D."/>
            <person name="Grigoriev I.V."/>
            <person name="Hibbett D.S."/>
        </authorList>
    </citation>
    <scope>NUCLEOTIDE SEQUENCE</scope>
    <source>
        <strain evidence="3">FP-58527</strain>
    </source>
</reference>